<dbReference type="InterPro" id="IPR003615">
    <property type="entry name" value="HNH_nuc"/>
</dbReference>
<dbReference type="GO" id="GO:0003676">
    <property type="term" value="F:nucleic acid binding"/>
    <property type="evidence" value="ECO:0007669"/>
    <property type="project" value="InterPro"/>
</dbReference>
<evidence type="ECO:0000313" key="3">
    <source>
        <dbReference type="EMBL" id="RID89371.1"/>
    </source>
</evidence>
<organism evidence="3 4">
    <name type="scientific">Peribacillus asahii</name>
    <dbReference type="NCBI Taxonomy" id="228899"/>
    <lineage>
        <taxon>Bacteria</taxon>
        <taxon>Bacillati</taxon>
        <taxon>Bacillota</taxon>
        <taxon>Bacilli</taxon>
        <taxon>Bacillales</taxon>
        <taxon>Bacillaceae</taxon>
        <taxon>Peribacillus</taxon>
    </lineage>
</organism>
<feature type="region of interest" description="Disordered" evidence="1">
    <location>
        <begin position="349"/>
        <end position="371"/>
    </location>
</feature>
<keyword evidence="3" id="KW-0540">Nuclease</keyword>
<evidence type="ECO:0000313" key="4">
    <source>
        <dbReference type="Proteomes" id="UP000266016"/>
    </source>
</evidence>
<keyword evidence="3" id="KW-0378">Hydrolase</keyword>
<dbReference type="CDD" id="cd00085">
    <property type="entry name" value="HNHc"/>
    <property type="match status" value="1"/>
</dbReference>
<protein>
    <submittedName>
        <fullName evidence="3">HNH endonuclease</fullName>
    </submittedName>
</protein>
<dbReference type="SMART" id="SM00507">
    <property type="entry name" value="HNHc"/>
    <property type="match status" value="1"/>
</dbReference>
<name>A0A398BK35_9BACI</name>
<keyword evidence="3" id="KW-0255">Endonuclease</keyword>
<dbReference type="InterPro" id="IPR002711">
    <property type="entry name" value="HNH"/>
</dbReference>
<dbReference type="Gene3D" id="1.10.30.50">
    <property type="match status" value="1"/>
</dbReference>
<sequence length="446" mass="52041">MRVFVKNMRGEALSPCEQRKARILLKEKKAKIIIYQPFTIQMTVPTGETTQSTLLGVDLGAKHLGMAVVSEGNVLAKGEIELRQGIKGDLETRSTYRGSRRNRKTRYRKSKFEHKTKRIYSIKKKKWIKEKKSFISPRPEGWLPPSIRSRIDNTFFWIDTFASLIPNCKIHIEVGKFDVAKMIHPSIQGKEYQEGPAAGYHDVRYFVFARDSYTCQLCKKKNKILQTHHIVYRSHEGTDRASNLITLCTDCHTSENHKEGQILWKWMQEKRKTKSYKEGPFMNSFRRKVFVKYPEAHITYGSITTPKRKELELEKTHYNDAIAIANPSVINRNVEVIFVMKQFRKKKRSLHEATARKGRKEKNRTQKRNEKNTRMVKGFHLNDQVCVFGQIGFITGFSGSSTAYVKDIHDEYLTVPGKTYKQVNLSSLRLIRHNNNWQYFIQKESV</sequence>
<dbReference type="Proteomes" id="UP000266016">
    <property type="component" value="Unassembled WGS sequence"/>
</dbReference>
<comment type="caution">
    <text evidence="3">The sequence shown here is derived from an EMBL/GenBank/DDBJ whole genome shotgun (WGS) entry which is preliminary data.</text>
</comment>
<reference evidence="3 4" key="1">
    <citation type="submission" date="2018-08" db="EMBL/GenBank/DDBJ databases">
        <title>Bacillus jemisoniae sp. nov., Bacillus chryseoplanitiae sp. nov., Bacillus resnikiae sp. nov., and Bacillus frankliniae sp. nov., isolated from Viking spacecraft and associated surfaces.</title>
        <authorList>
            <person name="Seuylemezian A."/>
            <person name="Vaishampayan P."/>
        </authorList>
    </citation>
    <scope>NUCLEOTIDE SEQUENCE [LARGE SCALE GENOMIC DNA]</scope>
    <source>
        <strain evidence="3 4">MA001</strain>
    </source>
</reference>
<dbReference type="GO" id="GO:0008270">
    <property type="term" value="F:zinc ion binding"/>
    <property type="evidence" value="ECO:0007669"/>
    <property type="project" value="InterPro"/>
</dbReference>
<dbReference type="AlphaFoldDB" id="A0A398BK35"/>
<dbReference type="Pfam" id="PF14239">
    <property type="entry name" value="RRXRR"/>
    <property type="match status" value="1"/>
</dbReference>
<dbReference type="RefSeq" id="WP_119115479.1">
    <property type="nucleotide sequence ID" value="NZ_QWVS01000002.1"/>
</dbReference>
<keyword evidence="4" id="KW-1185">Reference proteome</keyword>
<evidence type="ECO:0000259" key="2">
    <source>
        <dbReference type="SMART" id="SM00507"/>
    </source>
</evidence>
<dbReference type="Pfam" id="PF01844">
    <property type="entry name" value="HNH"/>
    <property type="match status" value="1"/>
</dbReference>
<gene>
    <name evidence="3" type="ORF">D1953_02050</name>
</gene>
<dbReference type="InterPro" id="IPR025938">
    <property type="entry name" value="RRXRR_dom"/>
</dbReference>
<dbReference type="NCBIfam" id="NF040563">
    <property type="entry name" value="guided_IscB"/>
    <property type="match status" value="1"/>
</dbReference>
<dbReference type="GO" id="GO:0004519">
    <property type="term" value="F:endonuclease activity"/>
    <property type="evidence" value="ECO:0007669"/>
    <property type="project" value="UniProtKB-KW"/>
</dbReference>
<evidence type="ECO:0000256" key="1">
    <source>
        <dbReference type="SAM" id="MobiDB-lite"/>
    </source>
</evidence>
<dbReference type="EMBL" id="QWVS01000002">
    <property type="protein sequence ID" value="RID89371.1"/>
    <property type="molecule type" value="Genomic_DNA"/>
</dbReference>
<dbReference type="InterPro" id="IPR047693">
    <property type="entry name" value="RNA-guided_IscB-like"/>
</dbReference>
<proteinExistence type="predicted"/>
<feature type="domain" description="HNH nuclease" evidence="2">
    <location>
        <begin position="202"/>
        <end position="253"/>
    </location>
</feature>
<accession>A0A398BK35</accession>